<evidence type="ECO:0000313" key="1">
    <source>
        <dbReference type="EMBL" id="MTV38389.1"/>
    </source>
</evidence>
<evidence type="ECO:0000313" key="2">
    <source>
        <dbReference type="Proteomes" id="UP000475582"/>
    </source>
</evidence>
<name>A0A6L6PI38_9BURK</name>
<dbReference type="AlphaFoldDB" id="A0A6L6PI38"/>
<dbReference type="Proteomes" id="UP000475582">
    <property type="component" value="Unassembled WGS sequence"/>
</dbReference>
<reference evidence="1 2" key="1">
    <citation type="submission" date="2019-11" db="EMBL/GenBank/DDBJ databases">
        <title>Type strains purchased from KCTC, JCM and DSMZ.</title>
        <authorList>
            <person name="Lu H."/>
        </authorList>
    </citation>
    <scope>NUCLEOTIDE SEQUENCE [LARGE SCALE GENOMIC DNA]</scope>
    <source>
        <strain evidence="1 2">KCTC 22382</strain>
    </source>
</reference>
<protein>
    <submittedName>
        <fullName evidence="1">Uncharacterized protein</fullName>
    </submittedName>
</protein>
<sequence length="102" mass="11554">MAPQSESPVQFAFGARFSKNLYVSLSAVEFRALKLLVAEEPEIGAKLQGSRNSRSLDFAGCVVYYSYEPLFRAICFMDVEKVEWHGLRPPSCLLRLRNFFGV</sequence>
<gene>
    <name evidence="1" type="ORF">GM676_12460</name>
</gene>
<dbReference type="EMBL" id="WNKY01000011">
    <property type="protein sequence ID" value="MTV38389.1"/>
    <property type="molecule type" value="Genomic_DNA"/>
</dbReference>
<dbReference type="RefSeq" id="WP_155463893.1">
    <property type="nucleotide sequence ID" value="NZ_WNKY01000011.1"/>
</dbReference>
<organism evidence="1 2">
    <name type="scientific">Duganella radicis</name>
    <dbReference type="NCBI Taxonomy" id="551988"/>
    <lineage>
        <taxon>Bacteria</taxon>
        <taxon>Pseudomonadati</taxon>
        <taxon>Pseudomonadota</taxon>
        <taxon>Betaproteobacteria</taxon>
        <taxon>Burkholderiales</taxon>
        <taxon>Oxalobacteraceae</taxon>
        <taxon>Telluria group</taxon>
        <taxon>Duganella</taxon>
    </lineage>
</organism>
<comment type="caution">
    <text evidence="1">The sequence shown here is derived from an EMBL/GenBank/DDBJ whole genome shotgun (WGS) entry which is preliminary data.</text>
</comment>
<keyword evidence="2" id="KW-1185">Reference proteome</keyword>
<accession>A0A6L6PI38</accession>
<proteinExistence type="predicted"/>